<organism evidence="1 2">
    <name type="scientific">Amycolatopsis cihanbeyliensis</name>
    <dbReference type="NCBI Taxonomy" id="1128664"/>
    <lineage>
        <taxon>Bacteria</taxon>
        <taxon>Bacillati</taxon>
        <taxon>Actinomycetota</taxon>
        <taxon>Actinomycetes</taxon>
        <taxon>Pseudonocardiales</taxon>
        <taxon>Pseudonocardiaceae</taxon>
        <taxon>Amycolatopsis</taxon>
    </lineage>
</organism>
<dbReference type="RefSeq" id="WP_141995778.1">
    <property type="nucleotide sequence ID" value="NZ_VFML01000001.1"/>
</dbReference>
<evidence type="ECO:0000313" key="2">
    <source>
        <dbReference type="Proteomes" id="UP000320876"/>
    </source>
</evidence>
<sequence length="147" mass="16520">MEWFDATADPAHALSGDQRRLAAISMDALLDELAHRRWEKWAFGDAADPLGIAFVLWWPAHADVVVLHGPDRAVTYRAHRDPRWHPFTPEAVAWVYAGPPTHAIRTLLLLPPPDALNAPADVLRLGDNVRVPPTWLARRPQLIRPSQ</sequence>
<name>A0A542DCW4_AMYCI</name>
<proteinExistence type="predicted"/>
<keyword evidence="2" id="KW-1185">Reference proteome</keyword>
<reference evidence="1 2" key="1">
    <citation type="submission" date="2019-06" db="EMBL/GenBank/DDBJ databases">
        <title>Sequencing the genomes of 1000 actinobacteria strains.</title>
        <authorList>
            <person name="Klenk H.-P."/>
        </authorList>
    </citation>
    <scope>NUCLEOTIDE SEQUENCE [LARGE SCALE GENOMIC DNA]</scope>
    <source>
        <strain evidence="1 2">DSM 45679</strain>
    </source>
</reference>
<accession>A0A542DCW4</accession>
<dbReference type="EMBL" id="VFML01000001">
    <property type="protein sequence ID" value="TQJ00903.1"/>
    <property type="molecule type" value="Genomic_DNA"/>
</dbReference>
<evidence type="ECO:0000313" key="1">
    <source>
        <dbReference type="EMBL" id="TQJ00903.1"/>
    </source>
</evidence>
<protein>
    <submittedName>
        <fullName evidence="1">Uncharacterized protein</fullName>
    </submittedName>
</protein>
<dbReference type="Proteomes" id="UP000320876">
    <property type="component" value="Unassembled WGS sequence"/>
</dbReference>
<dbReference type="AlphaFoldDB" id="A0A542DCW4"/>
<gene>
    <name evidence="1" type="ORF">FB471_0554</name>
</gene>
<comment type="caution">
    <text evidence="1">The sequence shown here is derived from an EMBL/GenBank/DDBJ whole genome shotgun (WGS) entry which is preliminary data.</text>
</comment>